<feature type="transmembrane region" description="Helical" evidence="1">
    <location>
        <begin position="223"/>
        <end position="247"/>
    </location>
</feature>
<keyword evidence="1" id="KW-1133">Transmembrane helix</keyword>
<dbReference type="EMBL" id="SNRW01006180">
    <property type="protein sequence ID" value="KAA6383564.1"/>
    <property type="molecule type" value="Genomic_DNA"/>
</dbReference>
<feature type="transmembrane region" description="Helical" evidence="1">
    <location>
        <begin position="253"/>
        <end position="272"/>
    </location>
</feature>
<comment type="caution">
    <text evidence="2">The sequence shown here is derived from an EMBL/GenBank/DDBJ whole genome shotgun (WGS) entry which is preliminary data.</text>
</comment>
<dbReference type="AlphaFoldDB" id="A0A5J4VM74"/>
<proteinExistence type="predicted"/>
<evidence type="ECO:0000256" key="1">
    <source>
        <dbReference type="SAM" id="Phobius"/>
    </source>
</evidence>
<feature type="transmembrane region" description="Helical" evidence="1">
    <location>
        <begin position="134"/>
        <end position="154"/>
    </location>
</feature>
<organism evidence="2 3">
    <name type="scientific">Streblomastix strix</name>
    <dbReference type="NCBI Taxonomy" id="222440"/>
    <lineage>
        <taxon>Eukaryota</taxon>
        <taxon>Metamonada</taxon>
        <taxon>Preaxostyla</taxon>
        <taxon>Oxymonadida</taxon>
        <taxon>Streblomastigidae</taxon>
        <taxon>Streblomastix</taxon>
    </lineage>
</organism>
<dbReference type="Proteomes" id="UP000324800">
    <property type="component" value="Unassembled WGS sequence"/>
</dbReference>
<protein>
    <submittedName>
        <fullName evidence="2">Uncharacterized protein</fullName>
    </submittedName>
</protein>
<evidence type="ECO:0000313" key="3">
    <source>
        <dbReference type="Proteomes" id="UP000324800"/>
    </source>
</evidence>
<feature type="transmembrane region" description="Helical" evidence="1">
    <location>
        <begin position="189"/>
        <end position="211"/>
    </location>
</feature>
<name>A0A5J4VM74_9EUKA</name>
<gene>
    <name evidence="2" type="ORF">EZS28_020907</name>
</gene>
<reference evidence="2 3" key="1">
    <citation type="submission" date="2019-03" db="EMBL/GenBank/DDBJ databases">
        <title>Single cell metagenomics reveals metabolic interactions within the superorganism composed of flagellate Streblomastix strix and complex community of Bacteroidetes bacteria on its surface.</title>
        <authorList>
            <person name="Treitli S.C."/>
            <person name="Kolisko M."/>
            <person name="Husnik F."/>
            <person name="Keeling P."/>
            <person name="Hampl V."/>
        </authorList>
    </citation>
    <scope>NUCLEOTIDE SEQUENCE [LARGE SCALE GENOMIC DNA]</scope>
    <source>
        <strain evidence="2">ST1C</strain>
    </source>
</reference>
<feature type="transmembrane region" description="Helical" evidence="1">
    <location>
        <begin position="284"/>
        <end position="305"/>
    </location>
</feature>
<keyword evidence="1" id="KW-0472">Membrane</keyword>
<evidence type="ECO:0000313" key="2">
    <source>
        <dbReference type="EMBL" id="KAA6383564.1"/>
    </source>
</evidence>
<accession>A0A5J4VM74</accession>
<sequence length="319" mass="35375">MHTEEVEFVGSIGKMSEDKKSIASSQSSSSAAALNVIRFNAFDEEPRLGQLFYIFEACVIAFQNMAVSFRRLNWPLPSNILELINDVFRYVGFSIVWSNEMLLVLVTIVLGVITVILMVGVVICTILNEKGSSAVPILAKIINIAVVMLSGIFYTPCVSVFIGSTQCYTVTSDPLSIPTIGCGTTMRHLMLVIGLIFLIVLVPFTLLIRLFIFSHNHKKEGIFTLQTGAFFTLLLIGSTLMQIIGLILRTQKLLIAILGTIIYGITVLYTLLLQPYFHPLGNTIWSSLITIVFICYFIGIPVAILDTSQIWDFQFLQDG</sequence>
<feature type="transmembrane region" description="Helical" evidence="1">
    <location>
        <begin position="101"/>
        <end position="127"/>
    </location>
</feature>
<keyword evidence="1" id="KW-0812">Transmembrane</keyword>